<proteinExistence type="predicted"/>
<name>A0A371CGR6_9APHY</name>
<gene>
    <name evidence="1" type="ORF">OH76DRAFT_1491112</name>
</gene>
<protein>
    <submittedName>
        <fullName evidence="1">Uncharacterized protein</fullName>
    </submittedName>
</protein>
<dbReference type="EMBL" id="KZ857833">
    <property type="protein sequence ID" value="RDX39475.1"/>
    <property type="molecule type" value="Genomic_DNA"/>
</dbReference>
<reference evidence="1 2" key="1">
    <citation type="journal article" date="2018" name="Biotechnol. Biofuels">
        <title>Integrative visual omics of the white-rot fungus Polyporus brumalis exposes the biotechnological potential of its oxidative enzymes for delignifying raw plant biomass.</title>
        <authorList>
            <person name="Miyauchi S."/>
            <person name="Rancon A."/>
            <person name="Drula E."/>
            <person name="Hage H."/>
            <person name="Chaduli D."/>
            <person name="Favel A."/>
            <person name="Grisel S."/>
            <person name="Henrissat B."/>
            <person name="Herpoel-Gimbert I."/>
            <person name="Ruiz-Duenas F.J."/>
            <person name="Chevret D."/>
            <person name="Hainaut M."/>
            <person name="Lin J."/>
            <person name="Wang M."/>
            <person name="Pangilinan J."/>
            <person name="Lipzen A."/>
            <person name="Lesage-Meessen L."/>
            <person name="Navarro D."/>
            <person name="Riley R."/>
            <person name="Grigoriev I.V."/>
            <person name="Zhou S."/>
            <person name="Raouche S."/>
            <person name="Rosso M.N."/>
        </authorList>
    </citation>
    <scope>NUCLEOTIDE SEQUENCE [LARGE SCALE GENOMIC DNA]</scope>
    <source>
        <strain evidence="1 2">BRFM 1820</strain>
    </source>
</reference>
<dbReference type="OrthoDB" id="2755294at2759"/>
<dbReference type="Proteomes" id="UP000256964">
    <property type="component" value="Unassembled WGS sequence"/>
</dbReference>
<evidence type="ECO:0000313" key="2">
    <source>
        <dbReference type="Proteomes" id="UP000256964"/>
    </source>
</evidence>
<dbReference type="AlphaFoldDB" id="A0A371CGR6"/>
<organism evidence="1 2">
    <name type="scientific">Lentinus brumalis</name>
    <dbReference type="NCBI Taxonomy" id="2498619"/>
    <lineage>
        <taxon>Eukaryota</taxon>
        <taxon>Fungi</taxon>
        <taxon>Dikarya</taxon>
        <taxon>Basidiomycota</taxon>
        <taxon>Agaricomycotina</taxon>
        <taxon>Agaricomycetes</taxon>
        <taxon>Polyporales</taxon>
        <taxon>Polyporaceae</taxon>
        <taxon>Lentinus</taxon>
    </lineage>
</organism>
<keyword evidence="2" id="KW-1185">Reference proteome</keyword>
<evidence type="ECO:0000313" key="1">
    <source>
        <dbReference type="EMBL" id="RDX39475.1"/>
    </source>
</evidence>
<accession>A0A371CGR6</accession>
<sequence>MDWVVYFLPSFLNDLLPDPFWLSYILVLNATDDLQRGLNEEQSAASWILSLDQAYKRLFHPDPETFHPNPFTKQMSVDLFASIKQHHLLGNLARVYGEQALSHPKVLEALAAGLMHPAGRFGFTKSLVKSIKEAHYWPLATYLQLGADQFTPMLDWSDRDFNELVSSDNQKRPLKAFSIEDIEKEQKNGWFLRRLFVEGDYHGNCKRTKQFLEALLAKGDPSKLRSYNPSQRADGSYQFGCLEPTQLAWITFCKVNPAAIRQFFKHLNIISYILVWIVLGPNYCHIFARVAGGTKGPGHYWGYFPWAHALDGVVLAYLQTARASKTSSAALPDSKLHIGQLYHNASAEDLAKLHQLALLLMDGGSTMLQVLCQDMKHRKTGESASAQENTQGDSWFFWAKETPAIHCFIEAPGYPIYIMPNCVGKQ</sequence>